<gene>
    <name evidence="5" type="ORF">SMD27_05465</name>
</gene>
<dbReference type="Pfam" id="PF02195">
    <property type="entry name" value="ParB_N"/>
    <property type="match status" value="1"/>
</dbReference>
<name>A0ABU5E929_9PROT</name>
<dbReference type="PANTHER" id="PTHR33375:SF1">
    <property type="entry name" value="CHROMOSOME-PARTITIONING PROTEIN PARB-RELATED"/>
    <property type="match status" value="1"/>
</dbReference>
<comment type="similarity">
    <text evidence="1">Belongs to the ParB family.</text>
</comment>
<feature type="region of interest" description="Disordered" evidence="3">
    <location>
        <begin position="502"/>
        <end position="527"/>
    </location>
</feature>
<evidence type="ECO:0000256" key="1">
    <source>
        <dbReference type="ARBA" id="ARBA00006295"/>
    </source>
</evidence>
<accession>A0ABU5E929</accession>
<feature type="domain" description="HTH cro/C1-type" evidence="4">
    <location>
        <begin position="7"/>
        <end position="62"/>
    </location>
</feature>
<dbReference type="SUPFAM" id="SSF110849">
    <property type="entry name" value="ParB/Sulfiredoxin"/>
    <property type="match status" value="1"/>
</dbReference>
<dbReference type="InterPro" id="IPR010982">
    <property type="entry name" value="Lambda_DNA-bd_dom_sf"/>
</dbReference>
<dbReference type="InterPro" id="IPR001387">
    <property type="entry name" value="Cro/C1-type_HTH"/>
</dbReference>
<evidence type="ECO:0000313" key="5">
    <source>
        <dbReference type="EMBL" id="MDY0882279.1"/>
    </source>
</evidence>
<protein>
    <submittedName>
        <fullName evidence="5">ParB/RepB/Spo0J family partition protein</fullName>
    </submittedName>
</protein>
<reference evidence="5 6" key="1">
    <citation type="journal article" date="2016" name="Antonie Van Leeuwenhoek">
        <title>Dongia soli sp. nov., isolated from soil from Dokdo, Korea.</title>
        <authorList>
            <person name="Kim D.U."/>
            <person name="Lee H."/>
            <person name="Kim H."/>
            <person name="Kim S.G."/>
            <person name="Ka J.O."/>
        </authorList>
    </citation>
    <scope>NUCLEOTIDE SEQUENCE [LARGE SCALE GENOMIC DNA]</scope>
    <source>
        <strain evidence="5 6">D78</strain>
    </source>
</reference>
<feature type="region of interest" description="Disordered" evidence="3">
    <location>
        <begin position="391"/>
        <end position="414"/>
    </location>
</feature>
<dbReference type="NCBIfam" id="TIGR00180">
    <property type="entry name" value="parB_part"/>
    <property type="match status" value="1"/>
</dbReference>
<dbReference type="SMART" id="SM00530">
    <property type="entry name" value="HTH_XRE"/>
    <property type="match status" value="1"/>
</dbReference>
<evidence type="ECO:0000259" key="4">
    <source>
        <dbReference type="PROSITE" id="PS50943"/>
    </source>
</evidence>
<dbReference type="CDD" id="cd00093">
    <property type="entry name" value="HTH_XRE"/>
    <property type="match status" value="1"/>
</dbReference>
<evidence type="ECO:0000313" key="6">
    <source>
        <dbReference type="Proteomes" id="UP001279642"/>
    </source>
</evidence>
<proteinExistence type="inferred from homology"/>
<dbReference type="Gene3D" id="1.10.10.2830">
    <property type="match status" value="1"/>
</dbReference>
<evidence type="ECO:0000256" key="2">
    <source>
        <dbReference type="ARBA" id="ARBA00022829"/>
    </source>
</evidence>
<dbReference type="EMBL" id="JAXCLW010000001">
    <property type="protein sequence ID" value="MDY0882279.1"/>
    <property type="molecule type" value="Genomic_DNA"/>
</dbReference>
<dbReference type="SMART" id="SM00470">
    <property type="entry name" value="ParB"/>
    <property type="match status" value="1"/>
</dbReference>
<dbReference type="RefSeq" id="WP_320507304.1">
    <property type="nucleotide sequence ID" value="NZ_JAXCLW010000001.1"/>
</dbReference>
<dbReference type="InterPro" id="IPR041468">
    <property type="entry name" value="HTH_ParB/Spo0J"/>
</dbReference>
<dbReference type="Pfam" id="PF01381">
    <property type="entry name" value="HTH_3"/>
    <property type="match status" value="1"/>
</dbReference>
<dbReference type="PANTHER" id="PTHR33375">
    <property type="entry name" value="CHROMOSOME-PARTITIONING PROTEIN PARB-RELATED"/>
    <property type="match status" value="1"/>
</dbReference>
<dbReference type="SUPFAM" id="SSF109709">
    <property type="entry name" value="KorB DNA-binding domain-like"/>
    <property type="match status" value="1"/>
</dbReference>
<feature type="compositionally biased region" description="Acidic residues" evidence="3">
    <location>
        <begin position="507"/>
        <end position="527"/>
    </location>
</feature>
<organism evidence="5 6">
    <name type="scientific">Dongia soli</name>
    <dbReference type="NCBI Taxonomy" id="600628"/>
    <lineage>
        <taxon>Bacteria</taxon>
        <taxon>Pseudomonadati</taxon>
        <taxon>Pseudomonadota</taxon>
        <taxon>Alphaproteobacteria</taxon>
        <taxon>Rhodospirillales</taxon>
        <taxon>Dongiaceae</taxon>
        <taxon>Dongia</taxon>
    </lineage>
</organism>
<dbReference type="InterPro" id="IPR050336">
    <property type="entry name" value="Chromosome_partition/occlusion"/>
</dbReference>
<dbReference type="InterPro" id="IPR036086">
    <property type="entry name" value="ParB/Sulfiredoxin_sf"/>
</dbReference>
<dbReference type="Pfam" id="PF17762">
    <property type="entry name" value="HTH_ParB"/>
    <property type="match status" value="1"/>
</dbReference>
<dbReference type="InterPro" id="IPR003115">
    <property type="entry name" value="ParB_N"/>
</dbReference>
<dbReference type="PROSITE" id="PS50943">
    <property type="entry name" value="HTH_CROC1"/>
    <property type="match status" value="1"/>
</dbReference>
<comment type="caution">
    <text evidence="5">The sequence shown here is derived from an EMBL/GenBank/DDBJ whole genome shotgun (WGS) entry which is preliminary data.</text>
</comment>
<dbReference type="Gene3D" id="1.10.260.40">
    <property type="entry name" value="lambda repressor-like DNA-binding domains"/>
    <property type="match status" value="1"/>
</dbReference>
<keyword evidence="6" id="KW-1185">Reference proteome</keyword>
<dbReference type="SUPFAM" id="SSF47413">
    <property type="entry name" value="lambda repressor-like DNA-binding domains"/>
    <property type="match status" value="1"/>
</dbReference>
<dbReference type="Gene3D" id="3.90.1530.30">
    <property type="match status" value="1"/>
</dbReference>
<dbReference type="InterPro" id="IPR004437">
    <property type="entry name" value="ParB/RepB/Spo0J"/>
</dbReference>
<sequence length="527" mass="59196">MSISAILKSHLESTGISQRQFARDAGLPKTTIADIVSGKASIISIPTAEKLAPILNRSVAELMGIPDAGQGGDSGGRGAGELLIPWGEIGPSPLNPRRDFEPEALRGLADSLFEHGQLQNIVLRKVIFPQENEPKYHIVAGERRWRATGLNIQVLKRWDASQPMRAVIIETNDAQHRALALLENLQREALSPMEEAEAFHALTELAWSTAQIAEKISKTQRFVQQRLALVTKLAEPVKQALSEGVINIDQARALTSADEKRQKTLLKKIQTNNYGVRTGDEIRQRLTANLIPAEKAKFPRDRYTGEIHEDDTGREYFVDGEEFKKLQKDAAKDLVAEKRAEGWKWVELKEYWHRGEYEPLPSTDKKKAGVLVILDWQNNIEVHEGLVKKRAEKSSKADEAARQQEFAERERRRDELGEMTPRIRAAIEKDPTFSLRVLLWHSADFETPRLSWKQLCNMGQKALLAQAAKCAAHSLHLNTYSDLEPWEAAAFDLAGIERPDYLTVNGDSEDEEVEDEIETGEAEEDGD</sequence>
<keyword evidence="2" id="KW-0159">Chromosome partition</keyword>
<dbReference type="Proteomes" id="UP001279642">
    <property type="component" value="Unassembled WGS sequence"/>
</dbReference>
<evidence type="ECO:0000256" key="3">
    <source>
        <dbReference type="SAM" id="MobiDB-lite"/>
    </source>
</evidence>